<dbReference type="SFLD" id="SFLDG01072">
    <property type="entry name" value="dehydrogenase_like"/>
    <property type="match status" value="1"/>
</dbReference>
<evidence type="ECO:0000256" key="6">
    <source>
        <dbReference type="ARBA" id="ARBA00023014"/>
    </source>
</evidence>
<dbReference type="Proteomes" id="UP000095788">
    <property type="component" value="Unassembled WGS sequence"/>
</dbReference>
<keyword evidence="5" id="KW-0408">Iron</keyword>
<evidence type="ECO:0000256" key="5">
    <source>
        <dbReference type="ARBA" id="ARBA00023004"/>
    </source>
</evidence>
<evidence type="ECO:0000256" key="4">
    <source>
        <dbReference type="ARBA" id="ARBA00022723"/>
    </source>
</evidence>
<feature type="domain" description="Radical SAM core" evidence="7">
    <location>
        <begin position="78"/>
        <end position="295"/>
    </location>
</feature>
<protein>
    <submittedName>
        <fullName evidence="9">Radical SAM protein</fullName>
    </submittedName>
    <submittedName>
        <fullName evidence="8">Transcriptional regulator</fullName>
    </submittedName>
</protein>
<accession>A0A174RPE1</accession>
<dbReference type="PROSITE" id="PS51918">
    <property type="entry name" value="RADICAL_SAM"/>
    <property type="match status" value="1"/>
</dbReference>
<evidence type="ECO:0000313" key="9">
    <source>
        <dbReference type="EMBL" id="RGK86133.1"/>
    </source>
</evidence>
<dbReference type="PANTHER" id="PTHR43273:SF8">
    <property type="entry name" value="RADICAL SAM DOMAIN PROTEIN"/>
    <property type="match status" value="1"/>
</dbReference>
<dbReference type="SFLD" id="SFLDG01067">
    <property type="entry name" value="SPASM/twitch_domain_containing"/>
    <property type="match status" value="1"/>
</dbReference>
<reference evidence="8 10" key="1">
    <citation type="submission" date="2015-09" db="EMBL/GenBank/DDBJ databases">
        <authorList>
            <consortium name="Pathogen Informatics"/>
        </authorList>
    </citation>
    <scope>NUCLEOTIDE SEQUENCE [LARGE SCALE GENOMIC DNA]</scope>
    <source>
        <strain evidence="8 10">2789STDY5834942</strain>
    </source>
</reference>
<evidence type="ECO:0000256" key="3">
    <source>
        <dbReference type="ARBA" id="ARBA00022691"/>
    </source>
</evidence>
<organism evidence="8 10">
    <name type="scientific">Bacteroides uniformis</name>
    <dbReference type="NCBI Taxonomy" id="820"/>
    <lineage>
        <taxon>Bacteria</taxon>
        <taxon>Pseudomonadati</taxon>
        <taxon>Bacteroidota</taxon>
        <taxon>Bacteroidia</taxon>
        <taxon>Bacteroidales</taxon>
        <taxon>Bacteroidaceae</taxon>
        <taxon>Bacteroides</taxon>
    </lineage>
</organism>
<sequence length="458" mass="52692">MNNLLQQGDFHIFSFDKKKYVFLSGSQQILEISNPTMDAYFKRCAGRDDGNTLGDTTIDKVTETLKSLCTVPSACCEKQKQDMLTLNITHGCNMSCKYCFASTLQDRKSVMSLSVARNAIANMLEGNPDSERYTIYFFGGEPLLHKQFVRDVVEIAKEEIIFRRNKNVCFLLNTNGTLIDDDMMNFFVQEKFTVTVSIDGPQKVNDANRVFFNGRGSFRRITENIERLKKGGVDFNLRATISPKNTRLLETFLFFESMEVPYSYAFTIDSDVKDRSTTHFDANGIKTIDKQLGEVMNFFTRKFMGKETIYCNDFQRNINRLRTKSVRYQGCAAGRSSLIVDEAGEYYPCQNMLSYQDMSVGNVSEGIDNSRLQLFRSKEVSQLASCRQCWAKYLCGGSCEAERQLLGQESKDWKQKCKMIRLEWKHLIHSYIKLNDFINNMSNKHKIIDYEKFKRAGA</sequence>
<dbReference type="PANTHER" id="PTHR43273">
    <property type="entry name" value="ANAEROBIC SULFATASE-MATURATING ENZYME HOMOLOG ASLB-RELATED"/>
    <property type="match status" value="1"/>
</dbReference>
<proteinExistence type="predicted"/>
<reference evidence="9 11" key="2">
    <citation type="submission" date="2018-08" db="EMBL/GenBank/DDBJ databases">
        <title>A genome reference for cultivated species of the human gut microbiota.</title>
        <authorList>
            <person name="Zou Y."/>
            <person name="Xue W."/>
            <person name="Luo G."/>
        </authorList>
    </citation>
    <scope>NUCLEOTIDE SEQUENCE [LARGE SCALE GENOMIC DNA]</scope>
    <source>
        <strain evidence="9 11">TF09-22</strain>
    </source>
</reference>
<keyword evidence="4" id="KW-0479">Metal-binding</keyword>
<dbReference type="EMBL" id="QSRB01000006">
    <property type="protein sequence ID" value="RGK86133.1"/>
    <property type="molecule type" value="Genomic_DNA"/>
</dbReference>
<dbReference type="PROSITE" id="PS01305">
    <property type="entry name" value="MOAA_NIFB_PQQE"/>
    <property type="match status" value="1"/>
</dbReference>
<evidence type="ECO:0000313" key="11">
    <source>
        <dbReference type="Proteomes" id="UP000260874"/>
    </source>
</evidence>
<evidence type="ECO:0000259" key="7">
    <source>
        <dbReference type="PROSITE" id="PS51918"/>
    </source>
</evidence>
<gene>
    <name evidence="8" type="primary">ydeM</name>
    <name evidence="9" type="ORF">DXC91_09595</name>
    <name evidence="8" type="ORF">ERS852554_02009</name>
</gene>
<keyword evidence="3" id="KW-0949">S-adenosyl-L-methionine</keyword>
<dbReference type="InterPro" id="IPR023885">
    <property type="entry name" value="4Fe4S-binding_SPASM_dom"/>
</dbReference>
<dbReference type="SUPFAM" id="SSF102114">
    <property type="entry name" value="Radical SAM enzymes"/>
    <property type="match status" value="1"/>
</dbReference>
<evidence type="ECO:0000256" key="1">
    <source>
        <dbReference type="ARBA" id="ARBA00001966"/>
    </source>
</evidence>
<dbReference type="InterPro" id="IPR013785">
    <property type="entry name" value="Aldolase_TIM"/>
</dbReference>
<dbReference type="Pfam" id="PF13186">
    <property type="entry name" value="SPASM"/>
    <property type="match status" value="1"/>
</dbReference>
<dbReference type="EMBL" id="CZBF01000003">
    <property type="protein sequence ID" value="CUP85617.1"/>
    <property type="molecule type" value="Genomic_DNA"/>
</dbReference>
<dbReference type="Gene3D" id="3.20.20.70">
    <property type="entry name" value="Aldolase class I"/>
    <property type="match status" value="1"/>
</dbReference>
<dbReference type="SFLD" id="SFLDS00029">
    <property type="entry name" value="Radical_SAM"/>
    <property type="match status" value="1"/>
</dbReference>
<dbReference type="InterPro" id="IPR023867">
    <property type="entry name" value="Sulphatase_maturase_rSAM"/>
</dbReference>
<dbReference type="AlphaFoldDB" id="A0A174RPE1"/>
<dbReference type="NCBIfam" id="TIGR04085">
    <property type="entry name" value="rSAM_more_4Fe4S"/>
    <property type="match status" value="1"/>
</dbReference>
<dbReference type="GO" id="GO:0051539">
    <property type="term" value="F:4 iron, 4 sulfur cluster binding"/>
    <property type="evidence" value="ECO:0007669"/>
    <property type="project" value="UniProtKB-KW"/>
</dbReference>
<dbReference type="GO" id="GO:0046872">
    <property type="term" value="F:metal ion binding"/>
    <property type="evidence" value="ECO:0007669"/>
    <property type="project" value="UniProtKB-KW"/>
</dbReference>
<dbReference type="Pfam" id="PF04055">
    <property type="entry name" value="Radical_SAM"/>
    <property type="match status" value="1"/>
</dbReference>
<dbReference type="InterPro" id="IPR000385">
    <property type="entry name" value="MoaA_NifB_PqqE_Fe-S-bd_CS"/>
</dbReference>
<dbReference type="Proteomes" id="UP000260874">
    <property type="component" value="Unassembled WGS sequence"/>
</dbReference>
<dbReference type="SFLD" id="SFLDG01386">
    <property type="entry name" value="main_SPASM_domain-containing"/>
    <property type="match status" value="1"/>
</dbReference>
<dbReference type="InterPro" id="IPR058240">
    <property type="entry name" value="rSAM_sf"/>
</dbReference>
<dbReference type="InterPro" id="IPR007197">
    <property type="entry name" value="rSAM"/>
</dbReference>
<keyword evidence="2" id="KW-0004">4Fe-4S</keyword>
<evidence type="ECO:0000256" key="2">
    <source>
        <dbReference type="ARBA" id="ARBA00022485"/>
    </source>
</evidence>
<dbReference type="SFLD" id="SFLDG01384">
    <property type="entry name" value="thioether_bond_formation_requi"/>
    <property type="match status" value="1"/>
</dbReference>
<keyword evidence="6" id="KW-0411">Iron-sulfur</keyword>
<evidence type="ECO:0000313" key="8">
    <source>
        <dbReference type="EMBL" id="CUP85617.1"/>
    </source>
</evidence>
<dbReference type="CDD" id="cd01335">
    <property type="entry name" value="Radical_SAM"/>
    <property type="match status" value="1"/>
</dbReference>
<evidence type="ECO:0000313" key="10">
    <source>
        <dbReference type="Proteomes" id="UP000095788"/>
    </source>
</evidence>
<name>A0A174RPE1_BACUN</name>
<dbReference type="RefSeq" id="WP_057281626.1">
    <property type="nucleotide sequence ID" value="NZ_CAXSSZ010000008.1"/>
</dbReference>
<comment type="cofactor">
    <cofactor evidence="1">
        <name>[4Fe-4S] cluster</name>
        <dbReference type="ChEBI" id="CHEBI:49883"/>
    </cofactor>
</comment>
<dbReference type="GO" id="GO:0016491">
    <property type="term" value="F:oxidoreductase activity"/>
    <property type="evidence" value="ECO:0007669"/>
    <property type="project" value="InterPro"/>
</dbReference>